<feature type="compositionally biased region" description="Basic and acidic residues" evidence="1">
    <location>
        <begin position="72"/>
        <end position="92"/>
    </location>
</feature>
<evidence type="ECO:0000256" key="1">
    <source>
        <dbReference type="SAM" id="MobiDB-lite"/>
    </source>
</evidence>
<evidence type="ECO:0000313" key="2">
    <source>
        <dbReference type="EMBL" id="GFH18740.1"/>
    </source>
</evidence>
<name>A0A699ZBF6_HAELA</name>
<proteinExistence type="predicted"/>
<sequence>MIPFLSPSPCMSHLDAVTCWAAGPDLGNWVPHRGGQRHQPFGDRPFSGRGRGEGGRGFGGEGGRGEGPVDGGRPEGRGDRPFSGRGRGEGRWAETQAVSWSAKAGRCSSCWQACQGCSRRLTGASAVRLRFSWCWSDPVSANVSGVCGAPWLSPCSTNVRDACPDMGASNHISMSWAQGASP</sequence>
<feature type="compositionally biased region" description="Gly residues" evidence="1">
    <location>
        <begin position="55"/>
        <end position="70"/>
    </location>
</feature>
<accession>A0A699ZBF6</accession>
<reference evidence="2 3" key="1">
    <citation type="submission" date="2020-02" db="EMBL/GenBank/DDBJ databases">
        <title>Draft genome sequence of Haematococcus lacustris strain NIES-144.</title>
        <authorList>
            <person name="Morimoto D."/>
            <person name="Nakagawa S."/>
            <person name="Yoshida T."/>
            <person name="Sawayama S."/>
        </authorList>
    </citation>
    <scope>NUCLEOTIDE SEQUENCE [LARGE SCALE GENOMIC DNA]</scope>
    <source>
        <strain evidence="2 3">NIES-144</strain>
    </source>
</reference>
<evidence type="ECO:0000313" key="3">
    <source>
        <dbReference type="Proteomes" id="UP000485058"/>
    </source>
</evidence>
<keyword evidence="3" id="KW-1185">Reference proteome</keyword>
<protein>
    <submittedName>
        <fullName evidence="2">Uncharacterized protein</fullName>
    </submittedName>
</protein>
<gene>
    <name evidence="2" type="ORF">HaLaN_15592</name>
</gene>
<dbReference type="EMBL" id="BLLF01001347">
    <property type="protein sequence ID" value="GFH18740.1"/>
    <property type="molecule type" value="Genomic_DNA"/>
</dbReference>
<organism evidence="2 3">
    <name type="scientific">Haematococcus lacustris</name>
    <name type="common">Green alga</name>
    <name type="synonym">Haematococcus pluvialis</name>
    <dbReference type="NCBI Taxonomy" id="44745"/>
    <lineage>
        <taxon>Eukaryota</taxon>
        <taxon>Viridiplantae</taxon>
        <taxon>Chlorophyta</taxon>
        <taxon>core chlorophytes</taxon>
        <taxon>Chlorophyceae</taxon>
        <taxon>CS clade</taxon>
        <taxon>Chlamydomonadales</taxon>
        <taxon>Haematococcaceae</taxon>
        <taxon>Haematococcus</taxon>
    </lineage>
</organism>
<feature type="region of interest" description="Disordered" evidence="1">
    <location>
        <begin position="32"/>
        <end position="92"/>
    </location>
</feature>
<dbReference type="AlphaFoldDB" id="A0A699ZBF6"/>
<comment type="caution">
    <text evidence="2">The sequence shown here is derived from an EMBL/GenBank/DDBJ whole genome shotgun (WGS) entry which is preliminary data.</text>
</comment>
<dbReference type="Proteomes" id="UP000485058">
    <property type="component" value="Unassembled WGS sequence"/>
</dbReference>